<gene>
    <name evidence="4" type="ORF">JBS370_LOCUS25110</name>
    <name evidence="3" type="ORF">ZHD862_LOCUS32813</name>
</gene>
<dbReference type="AlphaFoldDB" id="A0A819MGC9"/>
<organism evidence="4 5">
    <name type="scientific">Rotaria sordida</name>
    <dbReference type="NCBI Taxonomy" id="392033"/>
    <lineage>
        <taxon>Eukaryota</taxon>
        <taxon>Metazoa</taxon>
        <taxon>Spiralia</taxon>
        <taxon>Gnathifera</taxon>
        <taxon>Rotifera</taxon>
        <taxon>Eurotatoria</taxon>
        <taxon>Bdelloidea</taxon>
        <taxon>Philodinida</taxon>
        <taxon>Philodinidae</taxon>
        <taxon>Rotaria</taxon>
    </lineage>
</organism>
<dbReference type="Proteomes" id="UP000663836">
    <property type="component" value="Unassembled WGS sequence"/>
</dbReference>
<dbReference type="EMBL" id="CAJOBD010004087">
    <property type="protein sequence ID" value="CAF3979720.1"/>
    <property type="molecule type" value="Genomic_DNA"/>
</dbReference>
<accession>A0A819MGC9</accession>
<feature type="compositionally biased region" description="Basic and acidic residues" evidence="1">
    <location>
        <begin position="100"/>
        <end position="212"/>
    </location>
</feature>
<dbReference type="InterPro" id="IPR025476">
    <property type="entry name" value="Helitron_helicase-like"/>
</dbReference>
<evidence type="ECO:0000313" key="3">
    <source>
        <dbReference type="EMBL" id="CAF1394809.1"/>
    </source>
</evidence>
<reference evidence="4" key="1">
    <citation type="submission" date="2021-02" db="EMBL/GenBank/DDBJ databases">
        <authorList>
            <person name="Nowell W R."/>
        </authorList>
    </citation>
    <scope>NUCLEOTIDE SEQUENCE</scope>
</reference>
<dbReference type="Proteomes" id="UP000663864">
    <property type="component" value="Unassembled WGS sequence"/>
</dbReference>
<comment type="caution">
    <text evidence="4">The sequence shown here is derived from an EMBL/GenBank/DDBJ whole genome shotgun (WGS) entry which is preliminary data.</text>
</comment>
<dbReference type="Pfam" id="PF14214">
    <property type="entry name" value="Helitron_like_N"/>
    <property type="match status" value="1"/>
</dbReference>
<sequence>MTDTSKGSTADHEYEKSISTAHAEGNISDLSNAGNQLAPEALHGNHDLKTLRRSERIRQRRAQESEESRKERLQRDAARHRLRRLQESEQQTQERRRKGASRERQRREQETNEERHERQVEDASRARQRRGQETNEQRHERQVEDASRVRQRRKQETNEERYERQVEDASRARQRRQQETGEERRERQLKNASRERQRRQQETDDEQLERQVKNAFRQRRRRQQSSSLYAAALRDEFPAEIYHGRMDNICQHCNALHFKEECTSDRHDEFKQCCHYGSVQLPELLPYPDEIKALLQGTDVESKNFRENIRSYNSALAFASMGAEIDLPQGFGPYCFRIHGQIYHRIGPLHPGPGQRAHFGQLYILDSSLALKERMGNAANENCNETTMSKLGDIMKRISPYAAAYKMMHEVEQEEIDRAKREKRAPPPLRMIFDINRRIHDRRLYNLPTANEVAAVFVGEDSEVPTYRHIAIHPRGQSLQTIHIIDPNCDSMIYPLLFPRGDKGWYPELEKTDQSRNRKRVSMLQFYSYRLAIRPTFSAIHYGGKLFQQYIVDAYVKTEQNRLEFHRQNQKAL</sequence>
<feature type="region of interest" description="Disordered" evidence="1">
    <location>
        <begin position="1"/>
        <end position="225"/>
    </location>
</feature>
<feature type="compositionally biased region" description="Basic and acidic residues" evidence="1">
    <location>
        <begin position="43"/>
        <end position="87"/>
    </location>
</feature>
<protein>
    <recommendedName>
        <fullName evidence="2">Helitron helicase-like domain-containing protein</fullName>
    </recommendedName>
</protein>
<dbReference type="PANTHER" id="PTHR45786:SF74">
    <property type="entry name" value="ATP-DEPENDENT DNA HELICASE"/>
    <property type="match status" value="1"/>
</dbReference>
<dbReference type="EMBL" id="CAJNOT010003668">
    <property type="protein sequence ID" value="CAF1394809.1"/>
    <property type="molecule type" value="Genomic_DNA"/>
</dbReference>
<feature type="domain" description="Helitron helicase-like" evidence="2">
    <location>
        <begin position="526"/>
        <end position="573"/>
    </location>
</feature>
<name>A0A819MGC9_9BILA</name>
<dbReference type="PANTHER" id="PTHR45786">
    <property type="entry name" value="DNA BINDING PROTEIN-LIKE"/>
    <property type="match status" value="1"/>
</dbReference>
<evidence type="ECO:0000313" key="4">
    <source>
        <dbReference type="EMBL" id="CAF3979720.1"/>
    </source>
</evidence>
<evidence type="ECO:0000256" key="1">
    <source>
        <dbReference type="SAM" id="MobiDB-lite"/>
    </source>
</evidence>
<evidence type="ECO:0000313" key="5">
    <source>
        <dbReference type="Proteomes" id="UP000663836"/>
    </source>
</evidence>
<evidence type="ECO:0000259" key="2">
    <source>
        <dbReference type="Pfam" id="PF14214"/>
    </source>
</evidence>
<proteinExistence type="predicted"/>